<protein>
    <submittedName>
        <fullName evidence="2">GRF3</fullName>
    </submittedName>
</protein>
<dbReference type="EMBL" id="GBRH01190115">
    <property type="protein sequence ID" value="JAE07781.1"/>
    <property type="molecule type" value="Transcribed_RNA"/>
</dbReference>
<organism evidence="2">
    <name type="scientific">Arundo donax</name>
    <name type="common">Giant reed</name>
    <name type="synonym">Donax arundinaceus</name>
    <dbReference type="NCBI Taxonomy" id="35708"/>
    <lineage>
        <taxon>Eukaryota</taxon>
        <taxon>Viridiplantae</taxon>
        <taxon>Streptophyta</taxon>
        <taxon>Embryophyta</taxon>
        <taxon>Tracheophyta</taxon>
        <taxon>Spermatophyta</taxon>
        <taxon>Magnoliopsida</taxon>
        <taxon>Liliopsida</taxon>
        <taxon>Poales</taxon>
        <taxon>Poaceae</taxon>
        <taxon>PACMAD clade</taxon>
        <taxon>Arundinoideae</taxon>
        <taxon>Arundineae</taxon>
        <taxon>Arundo</taxon>
    </lineage>
</organism>
<evidence type="ECO:0000313" key="2">
    <source>
        <dbReference type="EMBL" id="JAE07781.1"/>
    </source>
</evidence>
<name>A0A0A9FCB7_ARUDO</name>
<dbReference type="AlphaFoldDB" id="A0A0A9FCB7"/>
<feature type="region of interest" description="Disordered" evidence="1">
    <location>
        <begin position="1"/>
        <end position="52"/>
    </location>
</feature>
<evidence type="ECO:0000256" key="1">
    <source>
        <dbReference type="SAM" id="MobiDB-lite"/>
    </source>
</evidence>
<proteinExistence type="predicted"/>
<accession>A0A0A9FCB7</accession>
<feature type="compositionally biased region" description="Polar residues" evidence="1">
    <location>
        <begin position="11"/>
        <end position="22"/>
    </location>
</feature>
<reference evidence="2" key="1">
    <citation type="submission" date="2014-09" db="EMBL/GenBank/DDBJ databases">
        <authorList>
            <person name="Magalhaes I.L.F."/>
            <person name="Oliveira U."/>
            <person name="Santos F.R."/>
            <person name="Vidigal T.H.D.A."/>
            <person name="Brescovit A.D."/>
            <person name="Santos A.J."/>
        </authorList>
    </citation>
    <scope>NUCLEOTIDE SEQUENCE</scope>
    <source>
        <tissue evidence="2">Shoot tissue taken approximately 20 cm above the soil surface</tissue>
    </source>
</reference>
<reference evidence="2" key="2">
    <citation type="journal article" date="2015" name="Data Brief">
        <title>Shoot transcriptome of the giant reed, Arundo donax.</title>
        <authorList>
            <person name="Barrero R.A."/>
            <person name="Guerrero F.D."/>
            <person name="Moolhuijzen P."/>
            <person name="Goolsby J.A."/>
            <person name="Tidwell J."/>
            <person name="Bellgard S.E."/>
            <person name="Bellgard M.I."/>
        </authorList>
    </citation>
    <scope>NUCLEOTIDE SEQUENCE</scope>
    <source>
        <tissue evidence="2">Shoot tissue taken approximately 20 cm above the soil surface</tissue>
    </source>
</reference>
<sequence>MKPKQGALRPSRSTPAYSGNTDRQIHTGSHRLPVQQRGWERLPWGSGRESLP</sequence>